<dbReference type="PROSITE" id="PS50279">
    <property type="entry name" value="BPTI_KUNITZ_2"/>
    <property type="match status" value="2"/>
</dbReference>
<dbReference type="InterPro" id="IPR036880">
    <property type="entry name" value="Kunitz_BPTI_sf"/>
</dbReference>
<dbReference type="GO" id="GO:0004867">
    <property type="term" value="F:serine-type endopeptidase inhibitor activity"/>
    <property type="evidence" value="ECO:0007669"/>
    <property type="project" value="UniProtKB-KW"/>
</dbReference>
<evidence type="ECO:0000256" key="4">
    <source>
        <dbReference type="SAM" id="MobiDB-lite"/>
    </source>
</evidence>
<dbReference type="InterPro" id="IPR002223">
    <property type="entry name" value="Kunitz_BPTI"/>
</dbReference>
<comment type="caution">
    <text evidence="6">The sequence shown here is derived from an EMBL/GenBank/DDBJ whole genome shotgun (WGS) entry which is preliminary data.</text>
</comment>
<dbReference type="PANTHER" id="PTHR10083:SF374">
    <property type="entry name" value="BPTI_KUNITZ INHIBITOR DOMAIN-CONTAINING PROTEIN"/>
    <property type="match status" value="1"/>
</dbReference>
<dbReference type="STRING" id="7102.A0A2A4JY88"/>
<sequence>MWYFDPGSNNCSKFDWGGCQGNGNRFNEFADCWDYCMSKPGKYRPRYCSLTFDYGFCFGAAERFFFDSKWKVCKSTIYSGCGGNKNNFYSREQCDQICRFGNAALTRAPVIGGGEGQTRKVLIINPYNTTPKRGAAQSEAPRKNGSDPTK</sequence>
<dbReference type="PRINTS" id="PR00759">
    <property type="entry name" value="BASICPTASE"/>
</dbReference>
<evidence type="ECO:0000259" key="5">
    <source>
        <dbReference type="PROSITE" id="PS50279"/>
    </source>
</evidence>
<dbReference type="PANTHER" id="PTHR10083">
    <property type="entry name" value="KUNITZ-TYPE PROTEASE INHIBITOR-RELATED"/>
    <property type="match status" value="1"/>
</dbReference>
<reference evidence="6" key="1">
    <citation type="submission" date="2017-09" db="EMBL/GenBank/DDBJ databases">
        <title>Contemporary evolution of a Lepidopteran species, Heliothis virescens, in response to modern agricultural practices.</title>
        <authorList>
            <person name="Fritz M.L."/>
            <person name="Deyonke A.M."/>
            <person name="Papanicolaou A."/>
            <person name="Micinski S."/>
            <person name="Westbrook J."/>
            <person name="Gould F."/>
        </authorList>
    </citation>
    <scope>NUCLEOTIDE SEQUENCE [LARGE SCALE GENOMIC DNA]</scope>
    <source>
        <strain evidence="6">HvINT-</strain>
        <tissue evidence="6">Whole body</tissue>
    </source>
</reference>
<evidence type="ECO:0000256" key="1">
    <source>
        <dbReference type="ARBA" id="ARBA00022690"/>
    </source>
</evidence>
<feature type="domain" description="BPTI/Kunitz inhibitor" evidence="5">
    <location>
        <begin position="48"/>
        <end position="98"/>
    </location>
</feature>
<name>A0A2A4JY88_HELVI</name>
<proteinExistence type="predicted"/>
<feature type="domain" description="BPTI/Kunitz inhibitor" evidence="5">
    <location>
        <begin position="1"/>
        <end position="36"/>
    </location>
</feature>
<dbReference type="SMART" id="SM00131">
    <property type="entry name" value="KU"/>
    <property type="match status" value="2"/>
</dbReference>
<evidence type="ECO:0000256" key="3">
    <source>
        <dbReference type="ARBA" id="ARBA00023157"/>
    </source>
</evidence>
<feature type="compositionally biased region" description="Basic and acidic residues" evidence="4">
    <location>
        <begin position="140"/>
        <end position="150"/>
    </location>
</feature>
<dbReference type="EMBL" id="NWSH01000391">
    <property type="protein sequence ID" value="PCG76736.1"/>
    <property type="molecule type" value="Genomic_DNA"/>
</dbReference>
<dbReference type="CDD" id="cd00109">
    <property type="entry name" value="Kunitz-type"/>
    <property type="match status" value="2"/>
</dbReference>
<evidence type="ECO:0000313" key="6">
    <source>
        <dbReference type="EMBL" id="PCG76736.1"/>
    </source>
</evidence>
<gene>
    <name evidence="6" type="ORF">B5V51_8795</name>
</gene>
<dbReference type="SUPFAM" id="SSF57362">
    <property type="entry name" value="BPTI-like"/>
    <property type="match status" value="2"/>
</dbReference>
<dbReference type="InterPro" id="IPR050098">
    <property type="entry name" value="TFPI/VKTCI-like"/>
</dbReference>
<evidence type="ECO:0000256" key="2">
    <source>
        <dbReference type="ARBA" id="ARBA00022900"/>
    </source>
</evidence>
<keyword evidence="3" id="KW-1015">Disulfide bond</keyword>
<dbReference type="GO" id="GO:0005615">
    <property type="term" value="C:extracellular space"/>
    <property type="evidence" value="ECO:0007669"/>
    <property type="project" value="TreeGrafter"/>
</dbReference>
<feature type="region of interest" description="Disordered" evidence="4">
    <location>
        <begin position="129"/>
        <end position="150"/>
    </location>
</feature>
<accession>A0A2A4JY88</accession>
<keyword evidence="2" id="KW-0722">Serine protease inhibitor</keyword>
<organism evidence="6">
    <name type="scientific">Heliothis virescens</name>
    <name type="common">Tobacco budworm moth</name>
    <dbReference type="NCBI Taxonomy" id="7102"/>
    <lineage>
        <taxon>Eukaryota</taxon>
        <taxon>Metazoa</taxon>
        <taxon>Ecdysozoa</taxon>
        <taxon>Arthropoda</taxon>
        <taxon>Hexapoda</taxon>
        <taxon>Insecta</taxon>
        <taxon>Pterygota</taxon>
        <taxon>Neoptera</taxon>
        <taxon>Endopterygota</taxon>
        <taxon>Lepidoptera</taxon>
        <taxon>Glossata</taxon>
        <taxon>Ditrysia</taxon>
        <taxon>Noctuoidea</taxon>
        <taxon>Noctuidae</taxon>
        <taxon>Heliothinae</taxon>
        <taxon>Heliothis</taxon>
    </lineage>
</organism>
<dbReference type="Gene3D" id="4.10.410.10">
    <property type="entry name" value="Pancreatic trypsin inhibitor Kunitz domain"/>
    <property type="match status" value="2"/>
</dbReference>
<keyword evidence="1" id="KW-0646">Protease inhibitor</keyword>
<dbReference type="AlphaFoldDB" id="A0A2A4JY88"/>
<dbReference type="Pfam" id="PF00014">
    <property type="entry name" value="Kunitz_BPTI"/>
    <property type="match status" value="2"/>
</dbReference>
<protein>
    <recommendedName>
        <fullName evidence="5">BPTI/Kunitz inhibitor domain-containing protein</fullName>
    </recommendedName>
</protein>